<dbReference type="EMBL" id="VTAW01000010">
    <property type="protein sequence ID" value="TYT62200.1"/>
    <property type="molecule type" value="Genomic_DNA"/>
</dbReference>
<dbReference type="Proteomes" id="UP000324104">
    <property type="component" value="Unassembled WGS sequence"/>
</dbReference>
<accession>A0A5D5ART9</accession>
<proteinExistence type="predicted"/>
<reference evidence="1 2" key="1">
    <citation type="submission" date="2019-08" db="EMBL/GenBank/DDBJ databases">
        <title>Archaea genome.</title>
        <authorList>
            <person name="Kajale S."/>
            <person name="Shouche Y."/>
            <person name="Deshpande N."/>
            <person name="Sharma A."/>
        </authorList>
    </citation>
    <scope>NUCLEOTIDE SEQUENCE [LARGE SCALE GENOMIC DNA]</scope>
    <source>
        <strain evidence="1 2">ESP3B_9</strain>
    </source>
</reference>
<evidence type="ECO:0000313" key="1">
    <source>
        <dbReference type="EMBL" id="TYT62200.1"/>
    </source>
</evidence>
<comment type="caution">
    <text evidence="1">The sequence shown here is derived from an EMBL/GenBank/DDBJ whole genome shotgun (WGS) entry which is preliminary data.</text>
</comment>
<name>A0A5D5ART9_9EURY</name>
<dbReference type="RefSeq" id="WP_149081287.1">
    <property type="nucleotide sequence ID" value="NZ_VTAW01000010.1"/>
</dbReference>
<protein>
    <submittedName>
        <fullName evidence="1">Uncharacterized protein</fullName>
    </submittedName>
</protein>
<evidence type="ECO:0000313" key="2">
    <source>
        <dbReference type="Proteomes" id="UP000324104"/>
    </source>
</evidence>
<keyword evidence="2" id="KW-1185">Reference proteome</keyword>
<dbReference type="AlphaFoldDB" id="A0A5D5ART9"/>
<sequence>MLFGDRLEASRSCPYHSVWVPNPETALAGLEELVGDDSTARPVVVLLAVAVSVSGTDRDDCRRRGDHERRVVVSSANVDERGLQDETSAAVRSVRWVDP</sequence>
<organism evidence="1 2">
    <name type="scientific">Natrialba swarupiae</name>
    <dbReference type="NCBI Taxonomy" id="2448032"/>
    <lineage>
        <taxon>Archaea</taxon>
        <taxon>Methanobacteriati</taxon>
        <taxon>Methanobacteriota</taxon>
        <taxon>Stenosarchaea group</taxon>
        <taxon>Halobacteria</taxon>
        <taxon>Halobacteriales</taxon>
        <taxon>Natrialbaceae</taxon>
        <taxon>Natrialba</taxon>
    </lineage>
</organism>
<gene>
    <name evidence="1" type="ORF">FYC77_09600</name>
</gene>